<keyword evidence="3" id="KW-1185">Reference proteome</keyword>
<proteinExistence type="predicted"/>
<evidence type="ECO:0000313" key="3">
    <source>
        <dbReference type="Proteomes" id="UP000190827"/>
    </source>
</evidence>
<organism evidence="2 3">
    <name type="scientific">Plantibacter cousiniae</name>
    <name type="common">nom. nud.</name>
    <dbReference type="NCBI Taxonomy" id="199709"/>
    <lineage>
        <taxon>Bacteria</taxon>
        <taxon>Bacillati</taxon>
        <taxon>Actinomycetota</taxon>
        <taxon>Actinomycetes</taxon>
        <taxon>Micrococcales</taxon>
        <taxon>Microbacteriaceae</taxon>
        <taxon>Plantibacter</taxon>
    </lineage>
</organism>
<dbReference type="SUPFAM" id="SSF52980">
    <property type="entry name" value="Restriction endonuclease-like"/>
    <property type="match status" value="1"/>
</dbReference>
<comment type="caution">
    <text evidence="2">The sequence shown here is derived from an EMBL/GenBank/DDBJ whole genome shotgun (WGS) entry which is preliminary data.</text>
</comment>
<dbReference type="InterPro" id="IPR007569">
    <property type="entry name" value="DUF559"/>
</dbReference>
<protein>
    <submittedName>
        <fullName evidence="2">Very-short-patch-repair endonuclease</fullName>
    </submittedName>
</protein>
<dbReference type="Gene3D" id="3.40.960.10">
    <property type="entry name" value="VSR Endonuclease"/>
    <property type="match status" value="1"/>
</dbReference>
<dbReference type="Proteomes" id="UP000190827">
    <property type="component" value="Unassembled WGS sequence"/>
</dbReference>
<dbReference type="Pfam" id="PF04480">
    <property type="entry name" value="DUF559"/>
    <property type="match status" value="1"/>
</dbReference>
<dbReference type="GO" id="GO:0004519">
    <property type="term" value="F:endonuclease activity"/>
    <property type="evidence" value="ECO:0007669"/>
    <property type="project" value="UniProtKB-KW"/>
</dbReference>
<keyword evidence="2" id="KW-0255">Endonuclease</keyword>
<dbReference type="InterPro" id="IPR011335">
    <property type="entry name" value="Restrct_endonuc-II-like"/>
</dbReference>
<keyword evidence="2" id="KW-0540">Nuclease</keyword>
<reference evidence="2 3" key="1">
    <citation type="submission" date="2017-02" db="EMBL/GenBank/DDBJ databases">
        <authorList>
            <person name="Varghese N."/>
            <person name="Submissions S."/>
        </authorList>
    </citation>
    <scope>NUCLEOTIDE SEQUENCE [LARGE SCALE GENOMIC DNA]</scope>
    <source>
        <strain evidence="2 3">VKM Ac-1787</strain>
    </source>
</reference>
<evidence type="ECO:0000313" key="2">
    <source>
        <dbReference type="EMBL" id="SKC69854.1"/>
    </source>
</evidence>
<accession>A0ABY1LPV1</accession>
<gene>
    <name evidence="2" type="ORF">SAMN06295973_3028</name>
</gene>
<evidence type="ECO:0000259" key="1">
    <source>
        <dbReference type="Pfam" id="PF04480"/>
    </source>
</evidence>
<name>A0ABY1LPV1_9MICO</name>
<feature type="domain" description="DUF559" evidence="1">
    <location>
        <begin position="228"/>
        <end position="288"/>
    </location>
</feature>
<keyword evidence="2" id="KW-0378">Hydrolase</keyword>
<dbReference type="EMBL" id="FUZO01000002">
    <property type="protein sequence ID" value="SKC69854.1"/>
    <property type="molecule type" value="Genomic_DNA"/>
</dbReference>
<sequence>MIGLATAVEHLGQVATRRELIDHGFTGRQLTFAVATGLLVRPRRGWYAAPAADPALIRAVRVGGRLGCVSAAERYGWAVARRGEVHVSLTENASRLRHPDDRTTYPSGEEFRDLQGLVLHWHSPLARDDRPKLLTSPYETTLQIAACQHPDLAVAAFDSFINVDPRGAAHLEDWLRELPRRFFDALPRRESGCHSFLETIGRIRLERAGIRGVHQILIDGVGRVDLVLAGRIVIEWDGREFHDTPDAHEHDRWRDAMLAIRGYRVLRFTYRMVMDDWYAVEGAIRSALAES</sequence>